<dbReference type="EMBL" id="JAFHDT010000008">
    <property type="protein sequence ID" value="KAI7806513.1"/>
    <property type="molecule type" value="Genomic_DNA"/>
</dbReference>
<feature type="region of interest" description="Disordered" evidence="1">
    <location>
        <begin position="428"/>
        <end position="447"/>
    </location>
</feature>
<dbReference type="InterPro" id="IPR013783">
    <property type="entry name" value="Ig-like_fold"/>
</dbReference>
<dbReference type="Proteomes" id="UP001059041">
    <property type="component" value="Linkage Group LG8"/>
</dbReference>
<dbReference type="InterPro" id="IPR007110">
    <property type="entry name" value="Ig-like_dom"/>
</dbReference>
<keyword evidence="2" id="KW-0472">Membrane</keyword>
<keyword evidence="2" id="KW-1133">Transmembrane helix</keyword>
<evidence type="ECO:0000259" key="4">
    <source>
        <dbReference type="PROSITE" id="PS50835"/>
    </source>
</evidence>
<evidence type="ECO:0000256" key="1">
    <source>
        <dbReference type="SAM" id="MobiDB-lite"/>
    </source>
</evidence>
<dbReference type="PROSITE" id="PS50835">
    <property type="entry name" value="IG_LIKE"/>
    <property type="match status" value="4"/>
</dbReference>
<feature type="signal peptide" evidence="3">
    <location>
        <begin position="1"/>
        <end position="20"/>
    </location>
</feature>
<feature type="domain" description="Ig-like" evidence="4">
    <location>
        <begin position="706"/>
        <end position="807"/>
    </location>
</feature>
<dbReference type="InterPro" id="IPR003599">
    <property type="entry name" value="Ig_sub"/>
</dbReference>
<dbReference type="AlphaFoldDB" id="A0A9W7WQJ7"/>
<feature type="chain" id="PRO_5040739766" description="Ig-like domain-containing protein" evidence="3">
    <location>
        <begin position="21"/>
        <end position="924"/>
    </location>
</feature>
<feature type="transmembrane region" description="Helical" evidence="2">
    <location>
        <begin position="470"/>
        <end position="495"/>
    </location>
</feature>
<proteinExistence type="predicted"/>
<dbReference type="PANTHER" id="PTHR11422:SF6">
    <property type="entry name" value="HEMICENTIN-1 ISOFORM X1"/>
    <property type="match status" value="1"/>
</dbReference>
<protein>
    <recommendedName>
        <fullName evidence="4">Ig-like domain-containing protein</fullName>
    </recommendedName>
</protein>
<dbReference type="InterPro" id="IPR013106">
    <property type="entry name" value="Ig_V-set"/>
</dbReference>
<gene>
    <name evidence="5" type="ORF">IRJ41_007346</name>
</gene>
<keyword evidence="2" id="KW-0812">Transmembrane</keyword>
<dbReference type="SUPFAM" id="SSF48726">
    <property type="entry name" value="Immunoglobulin"/>
    <property type="match status" value="6"/>
</dbReference>
<feature type="transmembrane region" description="Helical" evidence="2">
    <location>
        <begin position="330"/>
        <end position="353"/>
    </location>
</feature>
<name>A0A9W7WQJ7_TRIRA</name>
<dbReference type="Pfam" id="PF07686">
    <property type="entry name" value="V-set"/>
    <property type="match status" value="2"/>
</dbReference>
<dbReference type="InterPro" id="IPR036179">
    <property type="entry name" value="Ig-like_dom_sf"/>
</dbReference>
<feature type="transmembrane region" description="Helical" evidence="2">
    <location>
        <begin position="841"/>
        <end position="864"/>
    </location>
</feature>
<comment type="caution">
    <text evidence="5">The sequence shown here is derived from an EMBL/GenBank/DDBJ whole genome shotgun (WGS) entry which is preliminary data.</text>
</comment>
<dbReference type="SMART" id="SM00409">
    <property type="entry name" value="IG"/>
    <property type="match status" value="6"/>
</dbReference>
<feature type="domain" description="Ig-like" evidence="4">
    <location>
        <begin position="78"/>
        <end position="184"/>
    </location>
</feature>
<organism evidence="5 6">
    <name type="scientific">Triplophysa rosa</name>
    <name type="common">Cave loach</name>
    <dbReference type="NCBI Taxonomy" id="992332"/>
    <lineage>
        <taxon>Eukaryota</taxon>
        <taxon>Metazoa</taxon>
        <taxon>Chordata</taxon>
        <taxon>Craniata</taxon>
        <taxon>Vertebrata</taxon>
        <taxon>Euteleostomi</taxon>
        <taxon>Actinopterygii</taxon>
        <taxon>Neopterygii</taxon>
        <taxon>Teleostei</taxon>
        <taxon>Ostariophysi</taxon>
        <taxon>Cypriniformes</taxon>
        <taxon>Nemacheilidae</taxon>
        <taxon>Triplophysa</taxon>
    </lineage>
</organism>
<feature type="domain" description="Ig-like" evidence="4">
    <location>
        <begin position="606"/>
        <end position="695"/>
    </location>
</feature>
<dbReference type="SMART" id="SM00408">
    <property type="entry name" value="IGc2"/>
    <property type="match status" value="5"/>
</dbReference>
<keyword evidence="3" id="KW-0732">Signal</keyword>
<evidence type="ECO:0000256" key="3">
    <source>
        <dbReference type="SAM" id="SignalP"/>
    </source>
</evidence>
<reference evidence="5" key="1">
    <citation type="submission" date="2021-02" db="EMBL/GenBank/DDBJ databases">
        <title>Comparative genomics reveals that relaxation of natural selection precedes convergent phenotypic evolution of cavefish.</title>
        <authorList>
            <person name="Peng Z."/>
        </authorList>
    </citation>
    <scope>NUCLEOTIDE SEQUENCE</scope>
    <source>
        <tissue evidence="5">Muscle</tissue>
    </source>
</reference>
<dbReference type="InterPro" id="IPR003598">
    <property type="entry name" value="Ig_sub2"/>
</dbReference>
<dbReference type="CDD" id="cd00096">
    <property type="entry name" value="Ig"/>
    <property type="match status" value="1"/>
</dbReference>
<dbReference type="PANTHER" id="PTHR11422">
    <property type="entry name" value="T-CELL SURFACE GLYCOPROTEIN CD4"/>
    <property type="match status" value="1"/>
</dbReference>
<dbReference type="Gene3D" id="2.60.40.10">
    <property type="entry name" value="Immunoglobulins"/>
    <property type="match status" value="6"/>
</dbReference>
<evidence type="ECO:0000313" key="6">
    <source>
        <dbReference type="Proteomes" id="UP001059041"/>
    </source>
</evidence>
<dbReference type="Pfam" id="PF13927">
    <property type="entry name" value="Ig_3"/>
    <property type="match status" value="1"/>
</dbReference>
<sequence length="924" mass="103390">MSTFKNILLFLVLHIFFGECAVLYQKAGADLTIHCNGVSSKDDVEWKFKDTRIVKIIVSSGSKLRGALYQQGSNKYYPDTKTLRITRLEPSDSGRYSCSHGSEYNVHVVSAFVKPGTVLPQSSDAELHCNVEGDTTAEVQWMRPPNAELYNVRKQKVDLKSLTLHDDGQWTCQVKGLQINITLTVVGLQTKEAIEVPQGGDVVLPCSLPQITSRRVVGGKWEADHLPEVSSATLYNADKTLQWKGRNTSRVIFTSGQLSINYDIKIIKVQPSDAGRFVCTVEFDDGKKLTASTTLTVVPGTSGNNVVASVNGPTTKRKGPWTKNVLGVQLWIWIAVGASSVVLIGVIVAIVLVQRRNKRMKKRVRHLRSMRQPLTAKDYCQCDRSERGEELVKQVRPVPVPRHQLLHDSNESQLFELFSHLDDLESMDMSEGGRSEGGSEASREPPQDHVFVTDQEVHQVKTAFEKRRRFLIGCCSSQSIFAFFGSVFWCGFMFWQLSHRSVCKVRLGAELLKNFVNNIFWDSEFLHVYPGECFVLYKTAGEDLLIECGVSEGDVEWKFNNNLIMYINGKTGSKRRGPLYSQNPSKYHATTNTLKITRLDKRDSGPYSCSHNREYTVRVVSVFVKPGTVLLQSSDAELYCNVEGDPNAKVQWLRPPGGQLYPERKQIIHLKSLTLNDDGQWTCQVENLQIDITLTVVGLQTKGTIEVHEGGDVVLPCFLTQRTALHIMDGKWEADHLPEISSATLKNTHNTLQCMGHNTSRVLFTSGQLGTNYTIKMMKVQASDEGIFVCTVEFDGGTKLTASTTLTVVSNNSSKKVDTSVNGQTPASEGWWTINLFDVQLWIGIAVGASSVVFIGLIALIVIVQRRNKRINKRAGQLRSMHQLTADNCQCYDLLPIEEEYVQVRPVPVPRQQHKANNRTKPFN</sequence>
<accession>A0A9W7WQJ7</accession>
<evidence type="ECO:0000313" key="5">
    <source>
        <dbReference type="EMBL" id="KAI7806513.1"/>
    </source>
</evidence>
<evidence type="ECO:0000256" key="2">
    <source>
        <dbReference type="SAM" id="Phobius"/>
    </source>
</evidence>
<keyword evidence="6" id="KW-1185">Reference proteome</keyword>
<feature type="domain" description="Ig-like" evidence="4">
    <location>
        <begin position="195"/>
        <end position="296"/>
    </location>
</feature>